<reference evidence="6 7" key="1">
    <citation type="submission" date="2018-08" db="EMBL/GenBank/DDBJ databases">
        <title>A genome reference for cultivated species of the human gut microbiota.</title>
        <authorList>
            <person name="Zou Y."/>
            <person name="Xue W."/>
            <person name="Luo G."/>
        </authorList>
    </citation>
    <scope>NUCLEOTIDE SEQUENCE [LARGE SCALE GENOMIC DNA]</scope>
    <source>
        <strain evidence="6 7">AM25-21AC</strain>
    </source>
</reference>
<dbReference type="InterPro" id="IPR005119">
    <property type="entry name" value="LysR_subst-bd"/>
</dbReference>
<dbReference type="Gene3D" id="1.10.10.10">
    <property type="entry name" value="Winged helix-like DNA-binding domain superfamily/Winged helix DNA-binding domain"/>
    <property type="match status" value="1"/>
</dbReference>
<dbReference type="PANTHER" id="PTHR30419:SF8">
    <property type="entry name" value="NITROGEN ASSIMILATION TRANSCRIPTIONAL ACTIVATOR-RELATED"/>
    <property type="match status" value="1"/>
</dbReference>
<dbReference type="RefSeq" id="WP_118175226.1">
    <property type="nucleotide sequence ID" value="NZ_JAQEAO010000031.1"/>
</dbReference>
<evidence type="ECO:0000256" key="3">
    <source>
        <dbReference type="ARBA" id="ARBA00023125"/>
    </source>
</evidence>
<keyword evidence="2" id="KW-0805">Transcription regulation</keyword>
<evidence type="ECO:0000256" key="2">
    <source>
        <dbReference type="ARBA" id="ARBA00023015"/>
    </source>
</evidence>
<evidence type="ECO:0000259" key="5">
    <source>
        <dbReference type="PROSITE" id="PS50931"/>
    </source>
</evidence>
<comment type="similarity">
    <text evidence="1">Belongs to the LysR transcriptional regulatory family.</text>
</comment>
<dbReference type="InterPro" id="IPR000847">
    <property type="entry name" value="LysR_HTH_N"/>
</dbReference>
<dbReference type="Proteomes" id="UP000283442">
    <property type="component" value="Unassembled WGS sequence"/>
</dbReference>
<sequence length="297" mass="34229">MELRVLKYFLAVARHRNITRAAEELHLTQPTLSRQLQDLEEELGTPLFTREKRRMELTEAGLFLKARAEEMTAIETKTLDQFAHLEDFIAGDVYLGCGETQAVRLVVQALTPLGRAYPQIHFHFVSGNDEQTFDALQKGVLDFGLLCQQTPPADFVYRQVPFDDEWGLYLRRDHPLAQKQAIAPQDLYEEQLILSRQLLRDHVFAHWLGKDPEELDIRATYNLVYNAAFLAEQRLGQLLSFKGLIPIERPEHPDLTFRPLAPALVSHNYLIWKKEQVFSRAAAIVRARLEEVFGSHD</sequence>
<dbReference type="InterPro" id="IPR050950">
    <property type="entry name" value="HTH-type_LysR_regulators"/>
</dbReference>
<dbReference type="InterPro" id="IPR036388">
    <property type="entry name" value="WH-like_DNA-bd_sf"/>
</dbReference>
<evidence type="ECO:0000313" key="6">
    <source>
        <dbReference type="EMBL" id="RHF52963.1"/>
    </source>
</evidence>
<evidence type="ECO:0000256" key="4">
    <source>
        <dbReference type="ARBA" id="ARBA00023163"/>
    </source>
</evidence>
<dbReference type="AlphaFoldDB" id="A0A414NZ49"/>
<dbReference type="OrthoDB" id="9803714at2"/>
<evidence type="ECO:0000256" key="1">
    <source>
        <dbReference type="ARBA" id="ARBA00009437"/>
    </source>
</evidence>
<gene>
    <name evidence="6" type="ORF">DW674_03415</name>
</gene>
<proteinExistence type="inferred from homology"/>
<comment type="caution">
    <text evidence="6">The sequence shown here is derived from an EMBL/GenBank/DDBJ whole genome shotgun (WGS) entry which is preliminary data.</text>
</comment>
<dbReference type="PANTHER" id="PTHR30419">
    <property type="entry name" value="HTH-TYPE TRANSCRIPTIONAL REGULATOR YBHD"/>
    <property type="match status" value="1"/>
</dbReference>
<dbReference type="Pfam" id="PF00126">
    <property type="entry name" value="HTH_1"/>
    <property type="match status" value="1"/>
</dbReference>
<evidence type="ECO:0000313" key="7">
    <source>
        <dbReference type="Proteomes" id="UP000283442"/>
    </source>
</evidence>
<feature type="domain" description="HTH lysR-type" evidence="5">
    <location>
        <begin position="1"/>
        <end position="58"/>
    </location>
</feature>
<name>A0A414NZ49_9FIRM</name>
<dbReference type="CDD" id="cd05466">
    <property type="entry name" value="PBP2_LTTR_substrate"/>
    <property type="match status" value="1"/>
</dbReference>
<keyword evidence="4" id="KW-0804">Transcription</keyword>
<protein>
    <submittedName>
        <fullName evidence="6">LysR family transcriptional regulator</fullName>
    </submittedName>
</protein>
<dbReference type="GO" id="GO:0005829">
    <property type="term" value="C:cytosol"/>
    <property type="evidence" value="ECO:0007669"/>
    <property type="project" value="TreeGrafter"/>
</dbReference>
<keyword evidence="3" id="KW-0238">DNA-binding</keyword>
<dbReference type="GO" id="GO:0003700">
    <property type="term" value="F:DNA-binding transcription factor activity"/>
    <property type="evidence" value="ECO:0007669"/>
    <property type="project" value="InterPro"/>
</dbReference>
<dbReference type="SUPFAM" id="SSF46785">
    <property type="entry name" value="Winged helix' DNA-binding domain"/>
    <property type="match status" value="1"/>
</dbReference>
<dbReference type="SUPFAM" id="SSF53850">
    <property type="entry name" value="Periplasmic binding protein-like II"/>
    <property type="match status" value="1"/>
</dbReference>
<organism evidence="6 7">
    <name type="scientific">Mitsuokella multacida</name>
    <dbReference type="NCBI Taxonomy" id="52226"/>
    <lineage>
        <taxon>Bacteria</taxon>
        <taxon>Bacillati</taxon>
        <taxon>Bacillota</taxon>
        <taxon>Negativicutes</taxon>
        <taxon>Selenomonadales</taxon>
        <taxon>Selenomonadaceae</taxon>
        <taxon>Mitsuokella</taxon>
    </lineage>
</organism>
<dbReference type="Gene3D" id="3.40.190.10">
    <property type="entry name" value="Periplasmic binding protein-like II"/>
    <property type="match status" value="2"/>
</dbReference>
<dbReference type="Pfam" id="PF03466">
    <property type="entry name" value="LysR_substrate"/>
    <property type="match status" value="1"/>
</dbReference>
<dbReference type="PROSITE" id="PS50931">
    <property type="entry name" value="HTH_LYSR"/>
    <property type="match status" value="1"/>
</dbReference>
<dbReference type="PRINTS" id="PR00039">
    <property type="entry name" value="HTHLYSR"/>
</dbReference>
<dbReference type="FunFam" id="1.10.10.10:FF:000001">
    <property type="entry name" value="LysR family transcriptional regulator"/>
    <property type="match status" value="1"/>
</dbReference>
<dbReference type="InterPro" id="IPR036390">
    <property type="entry name" value="WH_DNA-bd_sf"/>
</dbReference>
<accession>A0A414NZ49</accession>
<dbReference type="GO" id="GO:0003677">
    <property type="term" value="F:DNA binding"/>
    <property type="evidence" value="ECO:0007669"/>
    <property type="project" value="UniProtKB-KW"/>
</dbReference>
<dbReference type="EMBL" id="QRHE01000002">
    <property type="protein sequence ID" value="RHF52963.1"/>
    <property type="molecule type" value="Genomic_DNA"/>
</dbReference>